<dbReference type="CTD" id="6418859"/>
<evidence type="ECO:0000313" key="4">
    <source>
        <dbReference type="WormBase" id="K10C2.8"/>
    </source>
</evidence>
<dbReference type="FunCoup" id="A3FPI6">
    <property type="interactions" value="171"/>
</dbReference>
<keyword evidence="1" id="KW-0732">Signal</keyword>
<evidence type="ECO:0000313" key="3">
    <source>
        <dbReference type="Proteomes" id="UP000001940"/>
    </source>
</evidence>
<dbReference type="InParanoid" id="A3FPI6"/>
<dbReference type="AGR" id="WB:WBGene00045265"/>
<keyword evidence="5" id="KW-1267">Proteomics identification</keyword>
<dbReference type="Proteomes" id="UP000001940">
    <property type="component" value="Chromosome X"/>
</dbReference>
<organism evidence="2 3">
    <name type="scientific">Caenorhabditis elegans</name>
    <dbReference type="NCBI Taxonomy" id="6239"/>
    <lineage>
        <taxon>Eukaryota</taxon>
        <taxon>Metazoa</taxon>
        <taxon>Ecdysozoa</taxon>
        <taxon>Nematoda</taxon>
        <taxon>Chromadorea</taxon>
        <taxon>Rhabditida</taxon>
        <taxon>Rhabditina</taxon>
        <taxon>Rhabditomorpha</taxon>
        <taxon>Rhabditoidea</taxon>
        <taxon>Rhabditidae</taxon>
        <taxon>Peloderinae</taxon>
        <taxon>Caenorhabditis</taxon>
    </lineage>
</organism>
<evidence type="ECO:0007829" key="5">
    <source>
        <dbReference type="PeptideAtlas" id="A3FPI6"/>
    </source>
</evidence>
<dbReference type="RefSeq" id="NP_001123165.1">
    <property type="nucleotide sequence ID" value="NM_001129693.3"/>
</dbReference>
<feature type="chain" id="PRO_5002653032" evidence="1">
    <location>
        <begin position="17"/>
        <end position="211"/>
    </location>
</feature>
<accession>A3FPI6</accession>
<keyword evidence="3" id="KW-1185">Reference proteome</keyword>
<gene>
    <name evidence="2" type="ORF">CELE_K10C2.8</name>
    <name evidence="2 4" type="ORF">K10C2.8</name>
</gene>
<dbReference type="HOGENOM" id="CLU_1305851_0_0_1"/>
<dbReference type="Bgee" id="WBGene00045265">
    <property type="expression patterns" value="Expressed in adult organism and 1 other cell type or tissue"/>
</dbReference>
<name>A3FPI6_CAEEL</name>
<dbReference type="UCSC" id="K10C2.8">
    <property type="organism name" value="c. elegans"/>
</dbReference>
<dbReference type="KEGG" id="cel:CELE_K10C2.8"/>
<evidence type="ECO:0000256" key="1">
    <source>
        <dbReference type="SAM" id="SignalP"/>
    </source>
</evidence>
<proteinExistence type="evidence at protein level"/>
<sequence length="211" mass="24441">MFSIFLILIVSLYTNALFVDIGFAVIEKKVLSPKCETEQSQKQLEECVASGKSVMDPRYRGIMYNLTTPEGMAYHLSYSVSQYQQLSRCFTEQLTLYTCSPQLRLKHIAEASMFISKSIQHSSDCTMKGNVFQYSGCLSKHYDLNQNNTLKELESLHEHRYDVVSCVDKHLETIYECCDENRRNISEALRTTALLWEMSQYDNAHFPKIRQ</sequence>
<dbReference type="GeneID" id="6418859"/>
<dbReference type="PeptideAtlas" id="A3FPI6"/>
<reference evidence="2 3" key="1">
    <citation type="journal article" date="1998" name="Science">
        <title>Genome sequence of the nematode C. elegans: a platform for investigating biology.</title>
        <authorList>
            <consortium name="The C. elegans sequencing consortium"/>
            <person name="Sulson J.E."/>
            <person name="Waterston R."/>
        </authorList>
    </citation>
    <scope>NUCLEOTIDE SEQUENCE [LARGE SCALE GENOMIC DNA]</scope>
    <source>
        <strain evidence="2 3">Bristol N2</strain>
    </source>
</reference>
<dbReference type="PaxDb" id="6239-K10C2.8"/>
<evidence type="ECO:0000313" key="2">
    <source>
        <dbReference type="EMBL" id="CCD72629.1"/>
    </source>
</evidence>
<dbReference type="EMBL" id="BX284606">
    <property type="protein sequence ID" value="CCD72629.1"/>
    <property type="molecule type" value="Genomic_DNA"/>
</dbReference>
<dbReference type="OMA" id="YECCDEN"/>
<dbReference type="STRING" id="6239.K10C2.8.1"/>
<dbReference type="AlphaFoldDB" id="A3FPI6"/>
<feature type="signal peptide" evidence="1">
    <location>
        <begin position="1"/>
        <end position="16"/>
    </location>
</feature>
<dbReference type="WormBase" id="K10C2.8">
    <property type="protein sequence ID" value="CE40709"/>
    <property type="gene ID" value="WBGene00045265"/>
</dbReference>
<protein>
    <submittedName>
        <fullName evidence="2">DUF19 domain-containing protein</fullName>
    </submittedName>
</protein>